<feature type="chain" id="PRO_5016748596" evidence="11">
    <location>
        <begin position="21"/>
        <end position="326"/>
    </location>
</feature>
<keyword evidence="10" id="KW-0998">Cell outer membrane</keyword>
<dbReference type="InterPro" id="IPR023614">
    <property type="entry name" value="Porin_dom_sf"/>
</dbReference>
<evidence type="ECO:0000313" key="13">
    <source>
        <dbReference type="EMBL" id="AXF84664.1"/>
    </source>
</evidence>
<keyword evidence="6 11" id="KW-0732">Signal</keyword>
<dbReference type="PANTHER" id="PTHR34501">
    <property type="entry name" value="PROTEIN YDDL-RELATED"/>
    <property type="match status" value="1"/>
</dbReference>
<evidence type="ECO:0000256" key="11">
    <source>
        <dbReference type="SAM" id="SignalP"/>
    </source>
</evidence>
<gene>
    <name evidence="13" type="ORF">DTO96_100374</name>
</gene>
<dbReference type="GO" id="GO:0015288">
    <property type="term" value="F:porin activity"/>
    <property type="evidence" value="ECO:0007669"/>
    <property type="project" value="UniProtKB-KW"/>
</dbReference>
<keyword evidence="8" id="KW-0626">Porin</keyword>
<dbReference type="InterPro" id="IPR050298">
    <property type="entry name" value="Gram-neg_bact_OMP"/>
</dbReference>
<dbReference type="GO" id="GO:0009279">
    <property type="term" value="C:cell outer membrane"/>
    <property type="evidence" value="ECO:0007669"/>
    <property type="project" value="UniProtKB-SubCell"/>
</dbReference>
<comment type="subcellular location">
    <subcellularLocation>
        <location evidence="1">Cell outer membrane</location>
        <topology evidence="1">Multi-pass membrane protein</topology>
    </subcellularLocation>
</comment>
<dbReference type="Pfam" id="PF13609">
    <property type="entry name" value="Porin_4"/>
    <property type="match status" value="1"/>
</dbReference>
<dbReference type="KEGG" id="hyf:DTO96_100374"/>
<protein>
    <submittedName>
        <fullName evidence="13">Outer membrane porin protein 32</fullName>
    </submittedName>
</protein>
<keyword evidence="3" id="KW-0813">Transport</keyword>
<dbReference type="OrthoDB" id="8982743at2"/>
<evidence type="ECO:0000256" key="1">
    <source>
        <dbReference type="ARBA" id="ARBA00004571"/>
    </source>
</evidence>
<evidence type="ECO:0000256" key="2">
    <source>
        <dbReference type="ARBA" id="ARBA00011233"/>
    </source>
</evidence>
<name>A0A345D8H6_9BURK</name>
<keyword evidence="4" id="KW-1134">Transmembrane beta strand</keyword>
<keyword evidence="7" id="KW-0406">Ion transport</keyword>
<keyword evidence="14" id="KW-1185">Reference proteome</keyword>
<evidence type="ECO:0000256" key="6">
    <source>
        <dbReference type="ARBA" id="ARBA00022729"/>
    </source>
</evidence>
<dbReference type="SUPFAM" id="SSF56935">
    <property type="entry name" value="Porins"/>
    <property type="match status" value="1"/>
</dbReference>
<dbReference type="EMBL" id="CP031124">
    <property type="protein sequence ID" value="AXF84664.1"/>
    <property type="molecule type" value="Genomic_DNA"/>
</dbReference>
<dbReference type="PANTHER" id="PTHR34501:SF9">
    <property type="entry name" value="MAJOR OUTER MEMBRANE PROTEIN P.IA"/>
    <property type="match status" value="1"/>
</dbReference>
<dbReference type="AlphaFoldDB" id="A0A345D8H6"/>
<evidence type="ECO:0000256" key="7">
    <source>
        <dbReference type="ARBA" id="ARBA00023065"/>
    </source>
</evidence>
<keyword evidence="9" id="KW-0472">Membrane</keyword>
<organism evidence="13 14">
    <name type="scientific">Ephemeroptericola cinctiostellae</name>
    <dbReference type="NCBI Taxonomy" id="2268024"/>
    <lineage>
        <taxon>Bacteria</taxon>
        <taxon>Pseudomonadati</taxon>
        <taxon>Pseudomonadota</taxon>
        <taxon>Betaproteobacteria</taxon>
        <taxon>Burkholderiales</taxon>
        <taxon>Burkholderiaceae</taxon>
        <taxon>Ephemeroptericola</taxon>
    </lineage>
</organism>
<feature type="signal peptide" evidence="11">
    <location>
        <begin position="1"/>
        <end position="20"/>
    </location>
</feature>
<reference evidence="14" key="1">
    <citation type="submission" date="2018-07" db="EMBL/GenBank/DDBJ databases">
        <authorList>
            <person name="Kim H."/>
        </authorList>
    </citation>
    <scope>NUCLEOTIDE SEQUENCE [LARGE SCALE GENOMIC DNA]</scope>
    <source>
        <strain evidence="14">F02</strain>
    </source>
</reference>
<evidence type="ECO:0000256" key="10">
    <source>
        <dbReference type="ARBA" id="ARBA00023237"/>
    </source>
</evidence>
<sequence length="326" mass="34157">MKKSLLALAVLTAATGVAQAASSVTLYGKVETAYQSATGDGLSVLQGAAGESRVGIKVNEDLGNGMAAFAHLEAKFDADTGASNGSNFFGEKSVVGLSFANGMHALYFGRSASPMDRFGYSDDHLASGLGWKSSAGNWANGAYYDYNGMNANNGLVVHAGATTKGGYAGNTTEGVSGTKASYGLTGAYRVNPNWVFGLGYQADNDASAVKNEWGVGTKFTFNPVSIALSYASAKLGAANALSPSGKERRIHTTISAMVTPADKVYVNYLNDKINGYSKEQRFGLGYIHSLSKRTELFANAGYRKTNFVAGGSAKAKLWDVGMRHSF</sequence>
<feature type="domain" description="Porin" evidence="12">
    <location>
        <begin position="7"/>
        <end position="305"/>
    </location>
</feature>
<evidence type="ECO:0000256" key="5">
    <source>
        <dbReference type="ARBA" id="ARBA00022692"/>
    </source>
</evidence>
<evidence type="ECO:0000259" key="12">
    <source>
        <dbReference type="Pfam" id="PF13609"/>
    </source>
</evidence>
<dbReference type="Proteomes" id="UP000252182">
    <property type="component" value="Chromosome"/>
</dbReference>
<dbReference type="CDD" id="cd00342">
    <property type="entry name" value="gram_neg_porins"/>
    <property type="match status" value="1"/>
</dbReference>
<dbReference type="Gene3D" id="2.40.160.10">
    <property type="entry name" value="Porin"/>
    <property type="match status" value="1"/>
</dbReference>
<evidence type="ECO:0000256" key="9">
    <source>
        <dbReference type="ARBA" id="ARBA00023136"/>
    </source>
</evidence>
<evidence type="ECO:0000256" key="4">
    <source>
        <dbReference type="ARBA" id="ARBA00022452"/>
    </source>
</evidence>
<proteinExistence type="predicted"/>
<evidence type="ECO:0000256" key="3">
    <source>
        <dbReference type="ARBA" id="ARBA00022448"/>
    </source>
</evidence>
<dbReference type="GO" id="GO:0046930">
    <property type="term" value="C:pore complex"/>
    <property type="evidence" value="ECO:0007669"/>
    <property type="project" value="UniProtKB-KW"/>
</dbReference>
<dbReference type="RefSeq" id="WP_114561937.1">
    <property type="nucleotide sequence ID" value="NZ_CP031124.1"/>
</dbReference>
<evidence type="ECO:0000313" key="14">
    <source>
        <dbReference type="Proteomes" id="UP000252182"/>
    </source>
</evidence>
<dbReference type="GO" id="GO:0006811">
    <property type="term" value="P:monoatomic ion transport"/>
    <property type="evidence" value="ECO:0007669"/>
    <property type="project" value="UniProtKB-KW"/>
</dbReference>
<keyword evidence="5" id="KW-0812">Transmembrane</keyword>
<accession>A0A345D8H6</accession>
<evidence type="ECO:0000256" key="8">
    <source>
        <dbReference type="ARBA" id="ARBA00023114"/>
    </source>
</evidence>
<comment type="subunit">
    <text evidence="2">Homotrimer.</text>
</comment>
<dbReference type="InterPro" id="IPR033900">
    <property type="entry name" value="Gram_neg_porin_domain"/>
</dbReference>